<evidence type="ECO:0008006" key="19">
    <source>
        <dbReference type="Google" id="ProtNLM"/>
    </source>
</evidence>
<dbReference type="AlphaFoldDB" id="A0AAV9X5V6"/>
<evidence type="ECO:0000256" key="9">
    <source>
        <dbReference type="ARBA" id="ARBA00023128"/>
    </source>
</evidence>
<evidence type="ECO:0000256" key="1">
    <source>
        <dbReference type="ARBA" id="ARBA00004434"/>
    </source>
</evidence>
<dbReference type="SMART" id="SM01024">
    <property type="entry name" value="BCS1_N"/>
    <property type="match status" value="1"/>
</dbReference>
<evidence type="ECO:0000256" key="5">
    <source>
        <dbReference type="ARBA" id="ARBA00022792"/>
    </source>
</evidence>
<sequence length="672" mass="76178">MMEAMEAISAVLPGLAASATGDPSMGLPGGALIGNMMASVGLDPSFLVKIGVSLTIVASVFGFLSNAWEGIIQMTKFFSDNLVSSATIRSTDEAYVYVMRWLYTHQISTDSRLFGVTCRKNQLNPNYRQHTRWYGSEPTDETEADGINVLEDDLGPKLKYTAAPGFYHFFYKRRLVLMQRKLKEDYYGFEEPEVDLVLFTFGRSPVTLREILEAARQEYLMEQRTSTLIHTTNGSYPATWSLAHAKPSRSLDSVIMKESDKERLLKDMKEYLAPSAKRWYQKHGLPYRRGYLFYGLPGAGKTSLTTALASELSLPIYCLSLASSSMADDVLLGLFATLPKKCIILLEDIDSAGIDRQSFTGGGFFTQIANKNEEEDDEEEEEEIRKREEKKKLAALKQGSSVSLSGLLNAIDGISSHEGRILIMTTNYRELLDKALIRPGRVDMEIQFGNADIEILEGLFKAVYADLDDLPGFIRGKSKMTKEERAQKHKEKLEKLAQEFSSRVPSDKFTPAEVQGYLLSHKSDPEDALDCLDEWLQSKLREINLVEQAEQKAKEKLERATERKIKELQKKKRDRLKSERKELEEEEKEEKEKKEKKEKEEKEKKEKEEKEKKEKEDKEKKEKEGVKNEDAAEAKSEKSAEVKKLTNGTSELKEKMETGDLPKQNGLVNGVH</sequence>
<dbReference type="InterPro" id="IPR027417">
    <property type="entry name" value="P-loop_NTPase"/>
</dbReference>
<dbReference type="GO" id="GO:0005743">
    <property type="term" value="C:mitochondrial inner membrane"/>
    <property type="evidence" value="ECO:0007669"/>
    <property type="project" value="UniProtKB-SubCell"/>
</dbReference>
<dbReference type="InterPro" id="IPR003593">
    <property type="entry name" value="AAA+_ATPase"/>
</dbReference>
<comment type="similarity">
    <text evidence="2">Belongs to the AAA ATPase family. BCS1 subfamily.</text>
</comment>
<evidence type="ECO:0000256" key="2">
    <source>
        <dbReference type="ARBA" id="ARBA00007448"/>
    </source>
</evidence>
<dbReference type="InterPro" id="IPR003959">
    <property type="entry name" value="ATPase_AAA_core"/>
</dbReference>
<feature type="compositionally biased region" description="Basic and acidic residues" evidence="13">
    <location>
        <begin position="590"/>
        <end position="644"/>
    </location>
</feature>
<dbReference type="GO" id="GO:0016887">
    <property type="term" value="F:ATP hydrolysis activity"/>
    <property type="evidence" value="ECO:0007669"/>
    <property type="project" value="InterPro"/>
</dbReference>
<evidence type="ECO:0000313" key="17">
    <source>
        <dbReference type="EMBL" id="KAK6537485.1"/>
    </source>
</evidence>
<accession>A0AAV9X5V6</accession>
<dbReference type="GO" id="GO:0005524">
    <property type="term" value="F:ATP binding"/>
    <property type="evidence" value="ECO:0007669"/>
    <property type="project" value="UniProtKB-KW"/>
</dbReference>
<dbReference type="Pfam" id="PF08740">
    <property type="entry name" value="BCS1_N"/>
    <property type="match status" value="1"/>
</dbReference>
<gene>
    <name evidence="17" type="ORF">TWF694_011670</name>
</gene>
<keyword evidence="9" id="KW-0496">Mitochondrion</keyword>
<dbReference type="Pfam" id="PF00004">
    <property type="entry name" value="AAA"/>
    <property type="match status" value="2"/>
</dbReference>
<evidence type="ECO:0000313" key="18">
    <source>
        <dbReference type="Proteomes" id="UP001365542"/>
    </source>
</evidence>
<evidence type="ECO:0000256" key="4">
    <source>
        <dbReference type="ARBA" id="ARBA00022741"/>
    </source>
</evidence>
<feature type="transmembrane region" description="Helical" evidence="14">
    <location>
        <begin position="45"/>
        <end position="68"/>
    </location>
</feature>
<protein>
    <recommendedName>
        <fullName evidence="19">Mitochondrial chaperone BCS1</fullName>
    </recommendedName>
</protein>
<feature type="compositionally biased region" description="Basic and acidic residues" evidence="13">
    <location>
        <begin position="651"/>
        <end position="660"/>
    </location>
</feature>
<dbReference type="InterPro" id="IPR050747">
    <property type="entry name" value="Mitochondrial_chaperone_BCS1"/>
</dbReference>
<keyword evidence="18" id="KW-1185">Reference proteome</keyword>
<evidence type="ECO:0000256" key="7">
    <source>
        <dbReference type="ARBA" id="ARBA00022840"/>
    </source>
</evidence>
<evidence type="ECO:0000256" key="11">
    <source>
        <dbReference type="ARBA" id="ARBA00048778"/>
    </source>
</evidence>
<evidence type="ECO:0000256" key="8">
    <source>
        <dbReference type="ARBA" id="ARBA00022989"/>
    </source>
</evidence>
<keyword evidence="4 12" id="KW-0547">Nucleotide-binding</keyword>
<evidence type="ECO:0000256" key="10">
    <source>
        <dbReference type="ARBA" id="ARBA00023136"/>
    </source>
</evidence>
<dbReference type="Proteomes" id="UP001365542">
    <property type="component" value="Unassembled WGS sequence"/>
</dbReference>
<comment type="catalytic activity">
    <reaction evidence="11">
        <text>ATP + H2O = ADP + phosphate + H(+)</text>
        <dbReference type="Rhea" id="RHEA:13065"/>
        <dbReference type="ChEBI" id="CHEBI:15377"/>
        <dbReference type="ChEBI" id="CHEBI:15378"/>
        <dbReference type="ChEBI" id="CHEBI:30616"/>
        <dbReference type="ChEBI" id="CHEBI:43474"/>
        <dbReference type="ChEBI" id="CHEBI:456216"/>
    </reaction>
    <physiologicalReaction direction="left-to-right" evidence="11">
        <dbReference type="Rhea" id="RHEA:13066"/>
    </physiologicalReaction>
</comment>
<evidence type="ECO:0000256" key="13">
    <source>
        <dbReference type="SAM" id="MobiDB-lite"/>
    </source>
</evidence>
<keyword evidence="5" id="KW-0999">Mitochondrion inner membrane</keyword>
<evidence type="ECO:0000259" key="16">
    <source>
        <dbReference type="SMART" id="SM01024"/>
    </source>
</evidence>
<evidence type="ECO:0000259" key="15">
    <source>
        <dbReference type="SMART" id="SM00382"/>
    </source>
</evidence>
<feature type="region of interest" description="Disordered" evidence="13">
    <location>
        <begin position="569"/>
        <end position="672"/>
    </location>
</feature>
<dbReference type="InterPro" id="IPR057495">
    <property type="entry name" value="AAA_lid_BCS1"/>
</dbReference>
<comment type="subcellular location">
    <subcellularLocation>
        <location evidence="1">Mitochondrion inner membrane</location>
        <topology evidence="1">Single-pass membrane protein</topology>
    </subcellularLocation>
</comment>
<dbReference type="InterPro" id="IPR003960">
    <property type="entry name" value="ATPase_AAA_CS"/>
</dbReference>
<comment type="caution">
    <text evidence="17">The sequence shown here is derived from an EMBL/GenBank/DDBJ whole genome shotgun (WGS) entry which is preliminary data.</text>
</comment>
<proteinExistence type="inferred from homology"/>
<dbReference type="SMART" id="SM00382">
    <property type="entry name" value="AAA"/>
    <property type="match status" value="1"/>
</dbReference>
<dbReference type="SUPFAM" id="SSF52540">
    <property type="entry name" value="P-loop containing nucleoside triphosphate hydrolases"/>
    <property type="match status" value="1"/>
</dbReference>
<name>A0AAV9X5V6_9PEZI</name>
<keyword evidence="10 14" id="KW-0472">Membrane</keyword>
<evidence type="ECO:0000256" key="3">
    <source>
        <dbReference type="ARBA" id="ARBA00022692"/>
    </source>
</evidence>
<dbReference type="InterPro" id="IPR014851">
    <property type="entry name" value="BCS1_N"/>
</dbReference>
<keyword evidence="8 14" id="KW-1133">Transmembrane helix</keyword>
<feature type="domain" description="AAA+ ATPase" evidence="15">
    <location>
        <begin position="287"/>
        <end position="452"/>
    </location>
</feature>
<dbReference type="PROSITE" id="PS00674">
    <property type="entry name" value="AAA"/>
    <property type="match status" value="1"/>
</dbReference>
<organism evidence="17 18">
    <name type="scientific">Orbilia ellipsospora</name>
    <dbReference type="NCBI Taxonomy" id="2528407"/>
    <lineage>
        <taxon>Eukaryota</taxon>
        <taxon>Fungi</taxon>
        <taxon>Dikarya</taxon>
        <taxon>Ascomycota</taxon>
        <taxon>Pezizomycotina</taxon>
        <taxon>Orbiliomycetes</taxon>
        <taxon>Orbiliales</taxon>
        <taxon>Orbiliaceae</taxon>
        <taxon>Orbilia</taxon>
    </lineage>
</organism>
<dbReference type="PANTHER" id="PTHR23070">
    <property type="entry name" value="BCS1 AAA-TYPE ATPASE"/>
    <property type="match status" value="1"/>
</dbReference>
<keyword evidence="7 12" id="KW-0067">ATP-binding</keyword>
<evidence type="ECO:0000256" key="14">
    <source>
        <dbReference type="SAM" id="Phobius"/>
    </source>
</evidence>
<reference evidence="17 18" key="1">
    <citation type="submission" date="2019-10" db="EMBL/GenBank/DDBJ databases">
        <authorList>
            <person name="Palmer J.M."/>
        </authorList>
    </citation>
    <scope>NUCLEOTIDE SEQUENCE [LARGE SCALE GENOMIC DNA]</scope>
    <source>
        <strain evidence="17 18">TWF694</strain>
    </source>
</reference>
<evidence type="ECO:0000256" key="12">
    <source>
        <dbReference type="RuleBase" id="RU003651"/>
    </source>
</evidence>
<feature type="domain" description="BCS1 N-terminal" evidence="16">
    <location>
        <begin position="59"/>
        <end position="254"/>
    </location>
</feature>
<dbReference type="Pfam" id="PF25426">
    <property type="entry name" value="AAA_lid_BCS1"/>
    <property type="match status" value="1"/>
</dbReference>
<dbReference type="EMBL" id="JAVHJO010000009">
    <property type="protein sequence ID" value="KAK6537485.1"/>
    <property type="molecule type" value="Genomic_DNA"/>
</dbReference>
<keyword evidence="3 14" id="KW-0812">Transmembrane</keyword>
<evidence type="ECO:0000256" key="6">
    <source>
        <dbReference type="ARBA" id="ARBA00022801"/>
    </source>
</evidence>
<keyword evidence="6" id="KW-0378">Hydrolase</keyword>
<dbReference type="Gene3D" id="3.40.50.300">
    <property type="entry name" value="P-loop containing nucleotide triphosphate hydrolases"/>
    <property type="match status" value="1"/>
</dbReference>